<feature type="domain" description="IRF tryptophan pentad repeat" evidence="1">
    <location>
        <begin position="36"/>
        <end position="137"/>
    </location>
</feature>
<evidence type="ECO:0000259" key="1">
    <source>
        <dbReference type="PROSITE" id="PS51507"/>
    </source>
</evidence>
<dbReference type="PROSITE" id="PS51507">
    <property type="entry name" value="IRF_2"/>
    <property type="match status" value="1"/>
</dbReference>
<dbReference type="AlphaFoldDB" id="A0AAV4PYQ5"/>
<protein>
    <submittedName>
        <fullName evidence="2">IRF tryptophan pentad repeat domain-containing protein</fullName>
    </submittedName>
</protein>
<name>A0AAV4PYQ5_CAEEX</name>
<dbReference type="GO" id="GO:0005634">
    <property type="term" value="C:nucleus"/>
    <property type="evidence" value="ECO:0007669"/>
    <property type="project" value="TreeGrafter"/>
</dbReference>
<comment type="caution">
    <text evidence="2">The sequence shown here is derived from an EMBL/GenBank/DDBJ whole genome shotgun (WGS) entry which is preliminary data.</text>
</comment>
<accession>A0AAV4PYQ5</accession>
<gene>
    <name evidence="2" type="primary">AVEN_80679_1</name>
    <name evidence="2" type="ORF">CEXT_258801</name>
</gene>
<reference evidence="2 3" key="1">
    <citation type="submission" date="2021-06" db="EMBL/GenBank/DDBJ databases">
        <title>Caerostris extrusa draft genome.</title>
        <authorList>
            <person name="Kono N."/>
            <person name="Arakawa K."/>
        </authorList>
    </citation>
    <scope>NUCLEOTIDE SEQUENCE [LARGE SCALE GENOMIC DNA]</scope>
</reference>
<evidence type="ECO:0000313" key="2">
    <source>
        <dbReference type="EMBL" id="GIY01052.1"/>
    </source>
</evidence>
<organism evidence="2 3">
    <name type="scientific">Caerostris extrusa</name>
    <name type="common">Bark spider</name>
    <name type="synonym">Caerostris bankana</name>
    <dbReference type="NCBI Taxonomy" id="172846"/>
    <lineage>
        <taxon>Eukaryota</taxon>
        <taxon>Metazoa</taxon>
        <taxon>Ecdysozoa</taxon>
        <taxon>Arthropoda</taxon>
        <taxon>Chelicerata</taxon>
        <taxon>Arachnida</taxon>
        <taxon>Araneae</taxon>
        <taxon>Araneomorphae</taxon>
        <taxon>Entelegynae</taxon>
        <taxon>Araneoidea</taxon>
        <taxon>Araneidae</taxon>
        <taxon>Caerostris</taxon>
    </lineage>
</organism>
<dbReference type="InterPro" id="IPR036388">
    <property type="entry name" value="WH-like_DNA-bd_sf"/>
</dbReference>
<dbReference type="SMART" id="SM00348">
    <property type="entry name" value="IRF"/>
    <property type="match status" value="1"/>
</dbReference>
<dbReference type="InterPro" id="IPR001346">
    <property type="entry name" value="Interferon_reg_fact_DNA-bd_dom"/>
</dbReference>
<dbReference type="PANTHER" id="PTHR11949">
    <property type="entry name" value="INTERFERON REGULATORY FACTOR"/>
    <property type="match status" value="1"/>
</dbReference>
<dbReference type="Proteomes" id="UP001054945">
    <property type="component" value="Unassembled WGS sequence"/>
</dbReference>
<dbReference type="Gene3D" id="1.10.10.10">
    <property type="entry name" value="Winged helix-like DNA-binding domain superfamily/Winged helix DNA-binding domain"/>
    <property type="match status" value="1"/>
</dbReference>
<dbReference type="SUPFAM" id="SSF46785">
    <property type="entry name" value="Winged helix' DNA-binding domain"/>
    <property type="match status" value="1"/>
</dbReference>
<proteinExistence type="predicted"/>
<dbReference type="Pfam" id="PF00605">
    <property type="entry name" value="IRF"/>
    <property type="match status" value="1"/>
</dbReference>
<dbReference type="PANTHER" id="PTHR11949:SF17">
    <property type="entry name" value="IRF TRYPTOPHAN PENTAD REPEAT DOMAIN-CONTAINING PROTEIN"/>
    <property type="match status" value="1"/>
</dbReference>
<dbReference type="GO" id="GO:0000981">
    <property type="term" value="F:DNA-binding transcription factor activity, RNA polymerase II-specific"/>
    <property type="evidence" value="ECO:0007669"/>
    <property type="project" value="TreeGrafter"/>
</dbReference>
<sequence>MSDEYFMRLVVPIREGQTLHHECFFSQKMNEHHQRTRLLQDFLIPHLNNKTFGAKLYWTDASEGKFRILWKHQSSSRFEAEDSAVYREWAIKKGLWDPRNPRAPTIAKQRFRAALLKLRHVTILRKEHDYRDYKIDLTLGQGNQFPTPDDYLESDAFIEEILRANLQNGFH</sequence>
<dbReference type="InterPro" id="IPR036390">
    <property type="entry name" value="WH_DNA-bd_sf"/>
</dbReference>
<keyword evidence="3" id="KW-1185">Reference proteome</keyword>
<evidence type="ECO:0000313" key="3">
    <source>
        <dbReference type="Proteomes" id="UP001054945"/>
    </source>
</evidence>
<dbReference type="GO" id="GO:0000978">
    <property type="term" value="F:RNA polymerase II cis-regulatory region sequence-specific DNA binding"/>
    <property type="evidence" value="ECO:0007669"/>
    <property type="project" value="TreeGrafter"/>
</dbReference>
<dbReference type="EMBL" id="BPLR01005252">
    <property type="protein sequence ID" value="GIY01052.1"/>
    <property type="molecule type" value="Genomic_DNA"/>
</dbReference>